<dbReference type="GO" id="GO:0015424">
    <property type="term" value="F:ABC-type amino acid transporter activity"/>
    <property type="evidence" value="ECO:0007669"/>
    <property type="project" value="InterPro"/>
</dbReference>
<evidence type="ECO:0000256" key="8">
    <source>
        <dbReference type="ARBA" id="ARBA00023136"/>
    </source>
</evidence>
<dbReference type="InterPro" id="IPR027417">
    <property type="entry name" value="P-loop_NTPase"/>
</dbReference>
<dbReference type="PANTHER" id="PTHR43166">
    <property type="entry name" value="AMINO ACID IMPORT ATP-BINDING PROTEIN"/>
    <property type="match status" value="1"/>
</dbReference>
<dbReference type="EMBL" id="QDFR01000005">
    <property type="protein sequence ID" value="PVE52251.1"/>
    <property type="molecule type" value="Genomic_DNA"/>
</dbReference>
<evidence type="ECO:0000313" key="10">
    <source>
        <dbReference type="EMBL" id="PVE52251.1"/>
    </source>
</evidence>
<keyword evidence="8" id="KW-0472">Membrane</keyword>
<dbReference type="InterPro" id="IPR003593">
    <property type="entry name" value="AAA+_ATPase"/>
</dbReference>
<comment type="similarity">
    <text evidence="2">Belongs to the ABC transporter superfamily.</text>
</comment>
<dbReference type="RefSeq" id="WP_116494811.1">
    <property type="nucleotide sequence ID" value="NZ_QDFR01000005.1"/>
</dbReference>
<reference evidence="10 11" key="1">
    <citation type="submission" date="2018-04" db="EMBL/GenBank/DDBJ databases">
        <authorList>
            <person name="Hagen T."/>
        </authorList>
    </citation>
    <scope>NUCLEOTIDE SEQUENCE [LARGE SCALE GENOMIC DNA]</scope>
    <source>
        <strain evidence="10 11">TPD7009</strain>
    </source>
</reference>
<gene>
    <name evidence="10" type="ORF">DC430_15485</name>
</gene>
<comment type="subcellular location">
    <subcellularLocation>
        <location evidence="1">Cell membrane</location>
        <topology evidence="1">Peripheral membrane protein</topology>
    </subcellularLocation>
</comment>
<evidence type="ECO:0000256" key="1">
    <source>
        <dbReference type="ARBA" id="ARBA00004202"/>
    </source>
</evidence>
<dbReference type="FunFam" id="3.40.50.300:FF:000020">
    <property type="entry name" value="Amino acid ABC transporter ATP-binding component"/>
    <property type="match status" value="1"/>
</dbReference>
<dbReference type="PIRSF" id="PIRSF039085">
    <property type="entry name" value="ABC_ATPase_HisP"/>
    <property type="match status" value="1"/>
</dbReference>
<evidence type="ECO:0000256" key="3">
    <source>
        <dbReference type="ARBA" id="ARBA00022448"/>
    </source>
</evidence>
<dbReference type="PROSITE" id="PS00211">
    <property type="entry name" value="ABC_TRANSPORTER_1"/>
    <property type="match status" value="1"/>
</dbReference>
<evidence type="ECO:0000256" key="6">
    <source>
        <dbReference type="ARBA" id="ARBA00022840"/>
    </source>
</evidence>
<keyword evidence="4" id="KW-1003">Cell membrane</keyword>
<keyword evidence="7" id="KW-0029">Amino-acid transport</keyword>
<proteinExistence type="inferred from homology"/>
<organism evidence="10 11">
    <name type="scientific">Rhizobium rhizogenes</name>
    <name type="common">Agrobacterium rhizogenes</name>
    <dbReference type="NCBI Taxonomy" id="359"/>
    <lineage>
        <taxon>Bacteria</taxon>
        <taxon>Pseudomonadati</taxon>
        <taxon>Pseudomonadota</taxon>
        <taxon>Alphaproteobacteria</taxon>
        <taxon>Hyphomicrobiales</taxon>
        <taxon>Rhizobiaceae</taxon>
        <taxon>Rhizobium/Agrobacterium group</taxon>
        <taxon>Rhizobium</taxon>
    </lineage>
</organism>
<evidence type="ECO:0000256" key="7">
    <source>
        <dbReference type="ARBA" id="ARBA00022970"/>
    </source>
</evidence>
<dbReference type="AlphaFoldDB" id="A0AA92H8B3"/>
<dbReference type="InterPro" id="IPR003439">
    <property type="entry name" value="ABC_transporter-like_ATP-bd"/>
</dbReference>
<name>A0AA92H8B3_RHIRH</name>
<sequence>MTSLTPMIELRNIRKAYGDHEVLKGIGLSVERGKIVSIIGPSGSGKSTLLRSINMLEETSGGEIWLDGQQVNRPLKGRAFEKHINQIRQEMGMVFQQFNLFPHLTVLQNIMIGPMRLKGLSKSEALERANALLAKVGLADKGKAYPARLSGGQKQRVAIARALAMQPKVMLFDEATSALDPELVDEVNLVMKQLAAEHMTMLIVTHEMRFAAEVSDHVMFMDGGIVVEQGEPSRVLSNPTEERTRAFLRKHLSN</sequence>
<evidence type="ECO:0000256" key="2">
    <source>
        <dbReference type="ARBA" id="ARBA00005417"/>
    </source>
</evidence>
<feature type="domain" description="ABC transporter" evidence="9">
    <location>
        <begin position="8"/>
        <end position="248"/>
    </location>
</feature>
<dbReference type="Pfam" id="PF00005">
    <property type="entry name" value="ABC_tran"/>
    <property type="match status" value="1"/>
</dbReference>
<dbReference type="CDD" id="cd03262">
    <property type="entry name" value="ABC_HisP_GlnQ"/>
    <property type="match status" value="1"/>
</dbReference>
<dbReference type="Gene3D" id="3.40.50.300">
    <property type="entry name" value="P-loop containing nucleotide triphosphate hydrolases"/>
    <property type="match status" value="1"/>
</dbReference>
<protein>
    <submittedName>
        <fullName evidence="10">Polar amino acid ABC transporter ATP-binding protein</fullName>
    </submittedName>
</protein>
<dbReference type="GO" id="GO:0005524">
    <property type="term" value="F:ATP binding"/>
    <property type="evidence" value="ECO:0007669"/>
    <property type="project" value="UniProtKB-KW"/>
</dbReference>
<dbReference type="InterPro" id="IPR030679">
    <property type="entry name" value="ABC_ATPase_HisP-typ"/>
</dbReference>
<keyword evidence="5" id="KW-0547">Nucleotide-binding</keyword>
<dbReference type="PANTHER" id="PTHR43166:SF9">
    <property type="entry name" value="GLUTAMATE_ASPARTATE IMPORT ATP-BINDING PROTEIN GLTL"/>
    <property type="match status" value="1"/>
</dbReference>
<accession>A0AA92H8B3</accession>
<dbReference type="Proteomes" id="UP000244335">
    <property type="component" value="Unassembled WGS sequence"/>
</dbReference>
<keyword evidence="6 10" id="KW-0067">ATP-binding</keyword>
<evidence type="ECO:0000256" key="4">
    <source>
        <dbReference type="ARBA" id="ARBA00022475"/>
    </source>
</evidence>
<dbReference type="SUPFAM" id="SSF52540">
    <property type="entry name" value="P-loop containing nucleoside triphosphate hydrolases"/>
    <property type="match status" value="1"/>
</dbReference>
<dbReference type="GO" id="GO:0016887">
    <property type="term" value="F:ATP hydrolysis activity"/>
    <property type="evidence" value="ECO:0007669"/>
    <property type="project" value="InterPro"/>
</dbReference>
<keyword evidence="3" id="KW-0813">Transport</keyword>
<evidence type="ECO:0000259" key="9">
    <source>
        <dbReference type="PROSITE" id="PS50893"/>
    </source>
</evidence>
<dbReference type="PROSITE" id="PS50893">
    <property type="entry name" value="ABC_TRANSPORTER_2"/>
    <property type="match status" value="1"/>
</dbReference>
<comment type="caution">
    <text evidence="10">The sequence shown here is derived from an EMBL/GenBank/DDBJ whole genome shotgun (WGS) entry which is preliminary data.</text>
</comment>
<evidence type="ECO:0000256" key="5">
    <source>
        <dbReference type="ARBA" id="ARBA00022741"/>
    </source>
</evidence>
<dbReference type="InterPro" id="IPR017871">
    <property type="entry name" value="ABC_transporter-like_CS"/>
</dbReference>
<evidence type="ECO:0000313" key="11">
    <source>
        <dbReference type="Proteomes" id="UP000244335"/>
    </source>
</evidence>
<dbReference type="SMART" id="SM00382">
    <property type="entry name" value="AAA"/>
    <property type="match status" value="1"/>
</dbReference>
<dbReference type="InterPro" id="IPR050086">
    <property type="entry name" value="MetN_ABC_transporter-like"/>
</dbReference>
<dbReference type="GO" id="GO:0005886">
    <property type="term" value="C:plasma membrane"/>
    <property type="evidence" value="ECO:0007669"/>
    <property type="project" value="UniProtKB-SubCell"/>
</dbReference>